<protein>
    <recommendedName>
        <fullName evidence="6">Epidermal patterning factor-like protein</fullName>
    </recommendedName>
</protein>
<keyword evidence="3 6" id="KW-0964">Secreted</keyword>
<comment type="function">
    <text evidence="6">Controls stomatal patterning.</text>
</comment>
<evidence type="ECO:0000256" key="4">
    <source>
        <dbReference type="ARBA" id="ARBA00022729"/>
    </source>
</evidence>
<dbReference type="GO" id="GO:0005576">
    <property type="term" value="C:extracellular region"/>
    <property type="evidence" value="ECO:0007669"/>
    <property type="project" value="UniProtKB-SubCell"/>
</dbReference>
<keyword evidence="5" id="KW-1015">Disulfide bond</keyword>
<keyword evidence="4 6" id="KW-0732">Signal</keyword>
<accession>A0A1D8BAR7</accession>
<dbReference type="SMR" id="A0A1D8BAR7"/>
<feature type="signal peptide" evidence="6">
    <location>
        <begin position="1"/>
        <end position="32"/>
    </location>
</feature>
<evidence type="ECO:0000256" key="1">
    <source>
        <dbReference type="ARBA" id="ARBA00004613"/>
    </source>
</evidence>
<dbReference type="Pfam" id="PF17181">
    <property type="entry name" value="EPF"/>
    <property type="match status" value="1"/>
</dbReference>
<dbReference type="PANTHER" id="PTHR33109">
    <property type="entry name" value="EPIDERMAL PATTERNING FACTOR-LIKE PROTEIN 4"/>
    <property type="match status" value="1"/>
</dbReference>
<dbReference type="GO" id="GO:0010052">
    <property type="term" value="P:guard cell differentiation"/>
    <property type="evidence" value="ECO:0007669"/>
    <property type="project" value="UniProtKB-UniRule"/>
</dbReference>
<evidence type="ECO:0000256" key="2">
    <source>
        <dbReference type="ARBA" id="ARBA00008127"/>
    </source>
</evidence>
<evidence type="ECO:0000256" key="5">
    <source>
        <dbReference type="ARBA" id="ARBA00023157"/>
    </source>
</evidence>
<dbReference type="AlphaFoldDB" id="A0A1D8BAR7"/>
<organism evidence="7">
    <name type="scientific">Oryza rufipogon</name>
    <name type="common">Brownbeard rice</name>
    <name type="synonym">Asian wild rice</name>
    <dbReference type="NCBI Taxonomy" id="4529"/>
    <lineage>
        <taxon>Eukaryota</taxon>
        <taxon>Viridiplantae</taxon>
        <taxon>Streptophyta</taxon>
        <taxon>Embryophyta</taxon>
        <taxon>Tracheophyta</taxon>
        <taxon>Spermatophyta</taxon>
        <taxon>Magnoliopsida</taxon>
        <taxon>Liliopsida</taxon>
        <taxon>Poales</taxon>
        <taxon>Poaceae</taxon>
        <taxon>BOP clade</taxon>
        <taxon>Oryzoideae</taxon>
        <taxon>Oryzeae</taxon>
        <taxon>Oryzinae</taxon>
        <taxon>Oryza</taxon>
    </lineage>
</organism>
<proteinExistence type="evidence at transcript level"/>
<evidence type="ECO:0000313" key="7">
    <source>
        <dbReference type="EMBL" id="AOS50806.1"/>
    </source>
</evidence>
<dbReference type="EMBL" id="KX827806">
    <property type="protein sequence ID" value="AOS50806.1"/>
    <property type="molecule type" value="mRNA"/>
</dbReference>
<dbReference type="PANTHER" id="PTHR33109:SF102">
    <property type="entry name" value="EPIDERMAL PATTERNING FACTOR-LIKE PROTEIN 1"/>
    <property type="match status" value="1"/>
</dbReference>
<comment type="subcellular location">
    <subcellularLocation>
        <location evidence="1 6">Secreted</location>
    </subcellularLocation>
</comment>
<feature type="chain" id="PRO_5027138744" description="Epidermal patterning factor-like protein" evidence="6">
    <location>
        <begin position="33"/>
        <end position="127"/>
    </location>
</feature>
<keyword evidence="6" id="KW-0217">Developmental protein</keyword>
<evidence type="ECO:0000256" key="3">
    <source>
        <dbReference type="ARBA" id="ARBA00022525"/>
    </source>
</evidence>
<name>A0A1D8BAR7_ORYRU</name>
<sequence length="127" mass="12915">MRTAATPPLAAAAAAAVAAVFLSALLLASASASRLPPPRRLLPLVGGEVAVAVVAGEEEKVRLGSSPPSCYSKCYGCSPCVAVQVPTLSAPSVPAAAAHDAAPLVATFTNYKPLGWKCQCRDRLFDP</sequence>
<comment type="similarity">
    <text evidence="2 6">Belongs to the plant cysteine rich small secretory peptide family. Epidermal patterning factor subfamily.</text>
</comment>
<evidence type="ECO:0000256" key="6">
    <source>
        <dbReference type="RuleBase" id="RU367102"/>
    </source>
</evidence>
<dbReference type="InterPro" id="IPR039455">
    <property type="entry name" value="EPFL"/>
</dbReference>
<reference evidence="7" key="1">
    <citation type="journal article" date="2016" name="Plant Cell">
        <title>GAD1 Encodes a Secreted Peptide That Regulates Grain Number, Grain Length and Awn Development in Rice Domestication.</title>
        <authorList>
            <person name="Jin J."/>
            <person name="Hua L."/>
            <person name="Zhu Z."/>
            <person name="Tan L."/>
            <person name="Zhao X."/>
            <person name="Zhang W."/>
            <person name="Liu F."/>
            <person name="Fu Y."/>
            <person name="Cai H."/>
            <person name="Sun X."/>
            <person name="Gu P."/>
            <person name="Xie D."/>
            <person name="Sun C."/>
        </authorList>
    </citation>
    <scope>NUCLEOTIDE SEQUENCE</scope>
</reference>